<dbReference type="EMBL" id="CP090896">
    <property type="protein sequence ID" value="ULT83838.1"/>
    <property type="molecule type" value="Genomic_DNA"/>
</dbReference>
<protein>
    <submittedName>
        <fullName evidence="3">Uncharacterized protein</fullName>
    </submittedName>
</protein>
<name>A0AAE8ZTG0_CAEBR</name>
<evidence type="ECO:0000313" key="4">
    <source>
        <dbReference type="Proteomes" id="UP000827892"/>
    </source>
</evidence>
<evidence type="ECO:0000256" key="1">
    <source>
        <dbReference type="SAM" id="Coils"/>
    </source>
</evidence>
<accession>A0AAE8ZTG0</accession>
<feature type="region of interest" description="Disordered" evidence="2">
    <location>
        <begin position="100"/>
        <end position="125"/>
    </location>
</feature>
<evidence type="ECO:0000256" key="2">
    <source>
        <dbReference type="SAM" id="MobiDB-lite"/>
    </source>
</evidence>
<feature type="coiled-coil region" evidence="1">
    <location>
        <begin position="3"/>
        <end position="72"/>
    </location>
</feature>
<dbReference type="AlphaFoldDB" id="A0AAE8ZTG0"/>
<keyword evidence="1" id="KW-0175">Coiled coil</keyword>
<proteinExistence type="predicted"/>
<dbReference type="Proteomes" id="UP000827892">
    <property type="component" value="Chromosome X"/>
</dbReference>
<reference evidence="3 4" key="1">
    <citation type="submission" date="2022-05" db="EMBL/GenBank/DDBJ databases">
        <title>Chromosome-level reference genomes for two strains of Caenorhabditis briggsae: an improved platform for comparative genomics.</title>
        <authorList>
            <person name="Stevens L."/>
            <person name="Andersen E.C."/>
        </authorList>
    </citation>
    <scope>NUCLEOTIDE SEQUENCE [LARGE SCALE GENOMIC DNA]</scope>
    <source>
        <strain evidence="3">QX1410_ONT</strain>
        <tissue evidence="3">Whole-organism</tissue>
    </source>
</reference>
<organism evidence="3 4">
    <name type="scientific">Caenorhabditis briggsae</name>
    <dbReference type="NCBI Taxonomy" id="6238"/>
    <lineage>
        <taxon>Eukaryota</taxon>
        <taxon>Metazoa</taxon>
        <taxon>Ecdysozoa</taxon>
        <taxon>Nematoda</taxon>
        <taxon>Chromadorea</taxon>
        <taxon>Rhabditida</taxon>
        <taxon>Rhabditina</taxon>
        <taxon>Rhabditomorpha</taxon>
        <taxon>Rhabditoidea</taxon>
        <taxon>Rhabditidae</taxon>
        <taxon>Peloderinae</taxon>
        <taxon>Caenorhabditis</taxon>
    </lineage>
</organism>
<sequence>MPGTNFNAQLDEVIRERDQLRERYSQAMLIIKTQQNVIKKMVNDFKTTFESVDQLEKRCNDLVVKFANLRIEGIPTCDETVHATNVSVNAAIGSEQEIAESEAKAIKKSGGRPEGEDDNIGPRDI</sequence>
<gene>
    <name evidence="3" type="ORF">L3Y34_012848</name>
</gene>
<evidence type="ECO:0000313" key="3">
    <source>
        <dbReference type="EMBL" id="ULT83838.1"/>
    </source>
</evidence>